<dbReference type="Proteomes" id="UP000308730">
    <property type="component" value="Unassembled WGS sequence"/>
</dbReference>
<dbReference type="OrthoDB" id="188042at2759"/>
<proteinExistence type="predicted"/>
<dbReference type="GO" id="GO:0000329">
    <property type="term" value="C:fungal-type vacuole membrane"/>
    <property type="evidence" value="ECO:0007669"/>
    <property type="project" value="TreeGrafter"/>
</dbReference>
<dbReference type="PANTHER" id="PTHR48220:SF1">
    <property type="entry name" value="VACUOLAR PROTEIN SORTING-ASSOCIATED PROTEIN 62-RELATED"/>
    <property type="match status" value="1"/>
</dbReference>
<dbReference type="InterPro" id="IPR053102">
    <property type="entry name" value="VPS_Associated"/>
</dbReference>
<reference evidence="1 2" key="1">
    <citation type="submission" date="2019-02" db="EMBL/GenBank/DDBJ databases">
        <title>Genome sequencing of the rare red list fungi Antrodiella citrinella (Flaviporus citrinellus).</title>
        <authorList>
            <person name="Buettner E."/>
            <person name="Kellner H."/>
        </authorList>
    </citation>
    <scope>NUCLEOTIDE SEQUENCE [LARGE SCALE GENOMIC DNA]</scope>
    <source>
        <strain evidence="1 2">DSM 108506</strain>
    </source>
</reference>
<protein>
    <recommendedName>
        <fullName evidence="3">Vacuolar protein sorting-associated protein 62</fullName>
    </recommendedName>
</protein>
<dbReference type="PANTHER" id="PTHR48220">
    <property type="match status" value="1"/>
</dbReference>
<dbReference type="EMBL" id="SGPM01000009">
    <property type="protein sequence ID" value="THH33205.1"/>
    <property type="molecule type" value="Genomic_DNA"/>
</dbReference>
<gene>
    <name evidence="1" type="ORF">EUX98_g1011</name>
</gene>
<keyword evidence="2" id="KW-1185">Reference proteome</keyword>
<comment type="caution">
    <text evidence="1">The sequence shown here is derived from an EMBL/GenBank/DDBJ whole genome shotgun (WGS) entry which is preliminary data.</text>
</comment>
<evidence type="ECO:0000313" key="1">
    <source>
        <dbReference type="EMBL" id="THH33205.1"/>
    </source>
</evidence>
<sequence>MPADISAHLTHVVPEINFTRIANSVTFQTIGHLGADVFLTSKDPVEDSPAWMNSTFNKPNEIGYTVAPVTIIAVEKSGGIVDAFYFYFYSFDEGNNGPGHPPGSHIGDWEHSMVRFVDGAPSVLYISAHASGEAIQYNITTLTRGRATTFIAGGSHANYATPGDHLHGTNNTLDDRTDSGALWDVTLNFRGYWFDNATQAFSIAGGRNVGALEESFDDEGTGWLDFQGMWGDEQYPVGEHGQFCDSPEACLFASGPTGPIAKNLGRTLPCQNEAGCTVLTKLVPGVS</sequence>
<evidence type="ECO:0000313" key="2">
    <source>
        <dbReference type="Proteomes" id="UP000308730"/>
    </source>
</evidence>
<evidence type="ECO:0008006" key="3">
    <source>
        <dbReference type="Google" id="ProtNLM"/>
    </source>
</evidence>
<dbReference type="InterPro" id="IPR009291">
    <property type="entry name" value="Vps62"/>
</dbReference>
<dbReference type="Pfam" id="PF06101">
    <property type="entry name" value="Vps62"/>
    <property type="match status" value="1"/>
</dbReference>
<dbReference type="AlphaFoldDB" id="A0A4S4N499"/>
<name>A0A4S4N499_9APHY</name>
<organism evidence="1 2">
    <name type="scientific">Antrodiella citrinella</name>
    <dbReference type="NCBI Taxonomy" id="2447956"/>
    <lineage>
        <taxon>Eukaryota</taxon>
        <taxon>Fungi</taxon>
        <taxon>Dikarya</taxon>
        <taxon>Basidiomycota</taxon>
        <taxon>Agaricomycotina</taxon>
        <taxon>Agaricomycetes</taxon>
        <taxon>Polyporales</taxon>
        <taxon>Steccherinaceae</taxon>
        <taxon>Antrodiella</taxon>
    </lineage>
</organism>
<accession>A0A4S4N499</accession>
<dbReference type="GO" id="GO:0006623">
    <property type="term" value="P:protein targeting to vacuole"/>
    <property type="evidence" value="ECO:0007669"/>
    <property type="project" value="TreeGrafter"/>
</dbReference>